<dbReference type="eggNOG" id="ENOG5030KZN">
    <property type="taxonomic scope" value="Bacteria"/>
</dbReference>
<dbReference type="KEGG" id="acm:AciX9_3342"/>
<evidence type="ECO:0000313" key="2">
    <source>
        <dbReference type="Proteomes" id="UP000000343"/>
    </source>
</evidence>
<dbReference type="EMBL" id="CP002480">
    <property type="protein sequence ID" value="ADW70350.1"/>
    <property type="molecule type" value="Genomic_DNA"/>
</dbReference>
<proteinExistence type="predicted"/>
<dbReference type="NCBIfam" id="TIGR04255">
    <property type="entry name" value="sporadTIGR04255"/>
    <property type="match status" value="1"/>
</dbReference>
<dbReference type="AlphaFoldDB" id="E8X2Q3"/>
<sequence>MTPMSSPPNSVRFINPPIVEAIIAVTITQLPDDSLQKLLEISEGVAALGYALKTTMTSHEMELAIQDGVSKASNHDQVNGYQFISSDQRFAFQVLKTGMIFSQLGRYESWELFTQEAQKIWKIYLGHIGAVELQEFVVRYINKILVPLGEPSERYIKLYIEVPQELPQVVMNPYLRLSFIIAEPAGTLVHQQGLLPKEVEGFVSTLLDNTFTFPIAGLGLDELWPKIDSVREIKDHFFLNMLTDKMKESFNA</sequence>
<protein>
    <submittedName>
        <fullName evidence="1">Uncharacterized protein</fullName>
    </submittedName>
</protein>
<gene>
    <name evidence="1" type="ordered locus">AciX9_3342</name>
</gene>
<dbReference type="OrthoDB" id="1550932at2"/>
<dbReference type="Proteomes" id="UP000000343">
    <property type="component" value="Chromosome"/>
</dbReference>
<organism evidence="2">
    <name type="scientific">Granulicella tundricola (strain ATCC BAA-1859 / DSM 23138 / MP5ACTX9)</name>
    <dbReference type="NCBI Taxonomy" id="1198114"/>
    <lineage>
        <taxon>Bacteria</taxon>
        <taxon>Pseudomonadati</taxon>
        <taxon>Acidobacteriota</taxon>
        <taxon>Terriglobia</taxon>
        <taxon>Terriglobales</taxon>
        <taxon>Acidobacteriaceae</taxon>
        <taxon>Granulicella</taxon>
    </lineage>
</organism>
<keyword evidence="2" id="KW-1185">Reference proteome</keyword>
<dbReference type="HOGENOM" id="CLU_098524_0_0_0"/>
<evidence type="ECO:0000313" key="1">
    <source>
        <dbReference type="EMBL" id="ADW70350.1"/>
    </source>
</evidence>
<dbReference type="PaxDb" id="1198114-AciX9_3342"/>
<dbReference type="RefSeq" id="WP_013581662.1">
    <property type="nucleotide sequence ID" value="NC_015064.1"/>
</dbReference>
<dbReference type="InterPro" id="IPR026349">
    <property type="entry name" value="CHP04255"/>
</dbReference>
<name>E8X2Q3_GRATM</name>
<reference evidence="2" key="1">
    <citation type="submission" date="2011-01" db="EMBL/GenBank/DDBJ databases">
        <title>Complete sequence of chromosome of Acidobacterium sp. MP5ACTX9.</title>
        <authorList>
            <consortium name="US DOE Joint Genome Institute"/>
            <person name="Lucas S."/>
            <person name="Copeland A."/>
            <person name="Lapidus A."/>
            <person name="Cheng J.-F."/>
            <person name="Goodwin L."/>
            <person name="Pitluck S."/>
            <person name="Teshima H."/>
            <person name="Detter J.C."/>
            <person name="Han C."/>
            <person name="Tapia R."/>
            <person name="Land M."/>
            <person name="Hauser L."/>
            <person name="Kyrpides N."/>
            <person name="Ivanova N."/>
            <person name="Ovchinnikova G."/>
            <person name="Pagani I."/>
            <person name="Rawat S.R."/>
            <person name="Mannisto M."/>
            <person name="Haggblom M.M."/>
            <person name="Woyke T."/>
        </authorList>
    </citation>
    <scope>NUCLEOTIDE SEQUENCE [LARGE SCALE GENOMIC DNA]</scope>
    <source>
        <strain evidence="2">MP5ACTX9</strain>
    </source>
</reference>
<accession>E8X2Q3</accession>